<dbReference type="GO" id="GO:0036055">
    <property type="term" value="F:protein-succinyllysine desuccinylase activity"/>
    <property type="evidence" value="ECO:0007669"/>
    <property type="project" value="UniProtKB-UniRule"/>
</dbReference>
<comment type="catalytic activity">
    <reaction evidence="3">
        <text>N(6)-acetyl-L-lysyl-[protein] + NAD(+) + H2O = 2''-O-acetyl-ADP-D-ribose + nicotinamide + L-lysyl-[protein]</text>
        <dbReference type="Rhea" id="RHEA:43636"/>
        <dbReference type="Rhea" id="RHEA-COMP:9752"/>
        <dbReference type="Rhea" id="RHEA-COMP:10731"/>
        <dbReference type="ChEBI" id="CHEBI:15377"/>
        <dbReference type="ChEBI" id="CHEBI:17154"/>
        <dbReference type="ChEBI" id="CHEBI:29969"/>
        <dbReference type="ChEBI" id="CHEBI:57540"/>
        <dbReference type="ChEBI" id="CHEBI:61930"/>
        <dbReference type="ChEBI" id="CHEBI:83767"/>
        <dbReference type="EC" id="2.3.1.286"/>
    </reaction>
</comment>
<comment type="domain">
    <text evidence="3">2 residues (Tyr-57 and Arg-60) present in a large hydrophobic pocket are probably involved in substrate specificity. They are important for desuccinylation activity, but dispensable for deacetylation activity.</text>
</comment>
<dbReference type="GO" id="GO:0005737">
    <property type="term" value="C:cytoplasm"/>
    <property type="evidence" value="ECO:0007669"/>
    <property type="project" value="UniProtKB-SubCell"/>
</dbReference>
<dbReference type="InterPro" id="IPR003000">
    <property type="entry name" value="Sirtuin"/>
</dbReference>
<dbReference type="PROSITE" id="PS50305">
    <property type="entry name" value="SIRTUIN"/>
    <property type="match status" value="1"/>
</dbReference>
<evidence type="ECO:0000256" key="1">
    <source>
        <dbReference type="ARBA" id="ARBA00022679"/>
    </source>
</evidence>
<reference evidence="6 7" key="1">
    <citation type="submission" date="2019-02" db="EMBL/GenBank/DDBJ databases">
        <title>Deep-cultivation of Planctomycetes and their phenomic and genomic characterization uncovers novel biology.</title>
        <authorList>
            <person name="Wiegand S."/>
            <person name="Jogler M."/>
            <person name="Boedeker C."/>
            <person name="Pinto D."/>
            <person name="Vollmers J."/>
            <person name="Rivas-Marin E."/>
            <person name="Kohn T."/>
            <person name="Peeters S.H."/>
            <person name="Heuer A."/>
            <person name="Rast P."/>
            <person name="Oberbeckmann S."/>
            <person name="Bunk B."/>
            <person name="Jeske O."/>
            <person name="Meyerdierks A."/>
            <person name="Storesund J.E."/>
            <person name="Kallscheuer N."/>
            <person name="Luecker S."/>
            <person name="Lage O.M."/>
            <person name="Pohl T."/>
            <person name="Merkel B.J."/>
            <person name="Hornburger P."/>
            <person name="Mueller R.-W."/>
            <person name="Bruemmer F."/>
            <person name="Labrenz M."/>
            <person name="Spormann A.M."/>
            <person name="Op den Camp H."/>
            <person name="Overmann J."/>
            <person name="Amann R."/>
            <person name="Jetten M.S.M."/>
            <person name="Mascher T."/>
            <person name="Medema M.H."/>
            <person name="Devos D.P."/>
            <person name="Kaster A.-K."/>
            <person name="Ovreas L."/>
            <person name="Rohde M."/>
            <person name="Galperin M.Y."/>
            <person name="Jogler C."/>
        </authorList>
    </citation>
    <scope>NUCLEOTIDE SEQUENCE [LARGE SCALE GENOMIC DNA]</scope>
    <source>
        <strain evidence="6 7">K22_7</strain>
    </source>
</reference>
<dbReference type="InterPro" id="IPR027546">
    <property type="entry name" value="Sirtuin_class_III"/>
</dbReference>
<feature type="binding site" evidence="3">
    <location>
        <position position="60"/>
    </location>
    <ligand>
        <name>substrate</name>
    </ligand>
</feature>
<dbReference type="GO" id="GO:0017136">
    <property type="term" value="F:histone deacetylase activity, NAD-dependent"/>
    <property type="evidence" value="ECO:0007669"/>
    <property type="project" value="TreeGrafter"/>
</dbReference>
<keyword evidence="6" id="KW-0378">Hydrolase</keyword>
<evidence type="ECO:0000256" key="4">
    <source>
        <dbReference type="PROSITE-ProRule" id="PRU00236"/>
    </source>
</evidence>
<feature type="binding site" evidence="3">
    <location>
        <position position="57"/>
    </location>
    <ligand>
        <name>substrate</name>
    </ligand>
</feature>
<dbReference type="HAMAP" id="MF_01121">
    <property type="entry name" value="Sirtuin_ClassIII"/>
    <property type="match status" value="1"/>
</dbReference>
<dbReference type="PANTHER" id="PTHR11085">
    <property type="entry name" value="NAD-DEPENDENT PROTEIN DEACYLASE SIRTUIN-5, MITOCHONDRIAL-RELATED"/>
    <property type="match status" value="1"/>
</dbReference>
<dbReference type="InterPro" id="IPR026591">
    <property type="entry name" value="Sirtuin_cat_small_dom_sf"/>
</dbReference>
<comment type="function">
    <text evidence="3">NAD-dependent lysine deacetylase and desuccinylase that specifically removes acetyl and succinyl groups on target proteins. Modulates the activities of several proteins which are inactive in their acylated form.</text>
</comment>
<dbReference type="InterPro" id="IPR026590">
    <property type="entry name" value="Ssirtuin_cat_dom"/>
</dbReference>
<dbReference type="Gene3D" id="3.30.1600.10">
    <property type="entry name" value="SIR2/SIRT2 'Small Domain"/>
    <property type="match status" value="1"/>
</dbReference>
<comment type="catalytic activity">
    <reaction evidence="3">
        <text>N(6)-succinyl-L-lysyl-[protein] + NAD(+) + H2O = 2''-O-succinyl-ADP-D-ribose + nicotinamide + L-lysyl-[protein]</text>
        <dbReference type="Rhea" id="RHEA:47668"/>
        <dbReference type="Rhea" id="RHEA-COMP:9752"/>
        <dbReference type="Rhea" id="RHEA-COMP:11877"/>
        <dbReference type="ChEBI" id="CHEBI:15377"/>
        <dbReference type="ChEBI" id="CHEBI:17154"/>
        <dbReference type="ChEBI" id="CHEBI:29969"/>
        <dbReference type="ChEBI" id="CHEBI:57540"/>
        <dbReference type="ChEBI" id="CHEBI:87830"/>
        <dbReference type="ChEBI" id="CHEBI:87832"/>
    </reaction>
</comment>
<dbReference type="InterPro" id="IPR050134">
    <property type="entry name" value="NAD-dep_sirtuin_deacylases"/>
</dbReference>
<evidence type="ECO:0000313" key="6">
    <source>
        <dbReference type="EMBL" id="QDT04066.1"/>
    </source>
</evidence>
<dbReference type="Gene3D" id="3.40.50.1220">
    <property type="entry name" value="TPP-binding domain"/>
    <property type="match status" value="1"/>
</dbReference>
<dbReference type="SUPFAM" id="SSF52467">
    <property type="entry name" value="DHS-like NAD/FAD-binding domain"/>
    <property type="match status" value="1"/>
</dbReference>
<keyword evidence="1" id="KW-0808">Transferase</keyword>
<dbReference type="Proteomes" id="UP000318538">
    <property type="component" value="Chromosome"/>
</dbReference>
<evidence type="ECO:0000256" key="3">
    <source>
        <dbReference type="HAMAP-Rule" id="MF_01121"/>
    </source>
</evidence>
<dbReference type="EC" id="2.3.1.286" evidence="3"/>
<protein>
    <recommendedName>
        <fullName evidence="3">NAD-dependent protein deacylase</fullName>
        <ecNumber evidence="3">2.3.1.286</ecNumber>
    </recommendedName>
    <alternativeName>
        <fullName evidence="3">Regulatory protein SIR2 homolog</fullName>
    </alternativeName>
</protein>
<evidence type="ECO:0000256" key="2">
    <source>
        <dbReference type="ARBA" id="ARBA00023027"/>
    </source>
</evidence>
<dbReference type="PANTHER" id="PTHR11085:SF4">
    <property type="entry name" value="NAD-DEPENDENT PROTEIN DEACYLASE"/>
    <property type="match status" value="1"/>
</dbReference>
<feature type="binding site" evidence="3">
    <location>
        <begin position="105"/>
        <end position="108"/>
    </location>
    <ligand>
        <name>NAD(+)</name>
        <dbReference type="ChEBI" id="CHEBI:57540"/>
    </ligand>
</feature>
<feature type="domain" description="Deacetylase sirtuin-type" evidence="5">
    <location>
        <begin position="1"/>
        <end position="251"/>
    </location>
</feature>
<name>A0A517NAA2_9BACT</name>
<evidence type="ECO:0000259" key="5">
    <source>
        <dbReference type="PROSITE" id="PS50305"/>
    </source>
</evidence>
<dbReference type="EMBL" id="CP036525">
    <property type="protein sequence ID" value="QDT04066.1"/>
    <property type="molecule type" value="Genomic_DNA"/>
</dbReference>
<dbReference type="InterPro" id="IPR029035">
    <property type="entry name" value="DHS-like_NAD/FAD-binding_dom"/>
</dbReference>
<dbReference type="Pfam" id="PF02146">
    <property type="entry name" value="SIR2"/>
    <property type="match status" value="1"/>
</dbReference>
<dbReference type="CDD" id="cd01412">
    <property type="entry name" value="SIRT5_Af1_CobB"/>
    <property type="match status" value="1"/>
</dbReference>
<feature type="binding site" evidence="3">
    <location>
        <begin position="194"/>
        <end position="196"/>
    </location>
    <ligand>
        <name>NAD(+)</name>
        <dbReference type="ChEBI" id="CHEBI:57540"/>
    </ligand>
</feature>
<feature type="binding site" evidence="3">
    <location>
        <begin position="219"/>
        <end position="221"/>
    </location>
    <ligand>
        <name>NAD(+)</name>
        <dbReference type="ChEBI" id="CHEBI:57540"/>
    </ligand>
</feature>
<keyword evidence="7" id="KW-1185">Reference proteome</keyword>
<organism evidence="6 7">
    <name type="scientific">Rubripirellula lacrimiformis</name>
    <dbReference type="NCBI Taxonomy" id="1930273"/>
    <lineage>
        <taxon>Bacteria</taxon>
        <taxon>Pseudomonadati</taxon>
        <taxon>Planctomycetota</taxon>
        <taxon>Planctomycetia</taxon>
        <taxon>Pirellulales</taxon>
        <taxon>Pirellulaceae</taxon>
        <taxon>Rubripirellula</taxon>
    </lineage>
</organism>
<accession>A0A517NAA2</accession>
<dbReference type="GO" id="GO:0070403">
    <property type="term" value="F:NAD+ binding"/>
    <property type="evidence" value="ECO:0007669"/>
    <property type="project" value="UniProtKB-UniRule"/>
</dbReference>
<dbReference type="GO" id="GO:0036054">
    <property type="term" value="F:protein-malonyllysine demalonylase activity"/>
    <property type="evidence" value="ECO:0007669"/>
    <property type="project" value="InterPro"/>
</dbReference>
<gene>
    <name evidence="3 6" type="primary">cobB</name>
    <name evidence="6" type="ORF">K227x_24520</name>
</gene>
<feature type="binding site" evidence="3">
    <location>
        <begin position="13"/>
        <end position="32"/>
    </location>
    <ligand>
        <name>NAD(+)</name>
        <dbReference type="ChEBI" id="CHEBI:57540"/>
    </ligand>
</feature>
<keyword evidence="3" id="KW-0963">Cytoplasm</keyword>
<comment type="caution">
    <text evidence="3 4">Lacks conserved residue(s) required for the propagation of feature annotation.</text>
</comment>
<sequence length="255" mass="27926">MASPPINVLVLTGAGISAESGVPTFRGADGLWEGHAIEDVATPEGFARRPQSVHQFYNQRRKQLQHADVAPNAAHLALAEFEQAVMSPHTADDHESANQFLLVTQNIDNLHVRAGSQRVLPMHGELLKVRCIDTDEVFDWTDDLSLDTPHPQDPSNPRARGRLRPHVVWFGEMPIGLDRIARAASTADVFLAIGTSGLVYPAAGIVRQTSPACRRIEINLDDTPASSVFDETIRGKATVEVPQLLDRLAKEWKLG</sequence>
<proteinExistence type="inferred from homology"/>
<dbReference type="AlphaFoldDB" id="A0A517NAA2"/>
<dbReference type="KEGG" id="rlc:K227x_24520"/>
<keyword evidence="2 3" id="KW-0520">NAD</keyword>
<feature type="active site" description="Proton acceptor" evidence="3">
    <location>
        <position position="123"/>
    </location>
</feature>
<comment type="similarity">
    <text evidence="3">Belongs to the sirtuin family. Class III subfamily.</text>
</comment>
<evidence type="ECO:0000313" key="7">
    <source>
        <dbReference type="Proteomes" id="UP000318538"/>
    </source>
</evidence>
<feature type="binding site" evidence="3">
    <location>
        <position position="237"/>
    </location>
    <ligand>
        <name>NAD(+)</name>
        <dbReference type="ChEBI" id="CHEBI:57540"/>
    </ligand>
</feature>
<comment type="subcellular location">
    <subcellularLocation>
        <location evidence="3">Cytoplasm</location>
    </subcellularLocation>
</comment>